<dbReference type="SUPFAM" id="SSF56300">
    <property type="entry name" value="Metallo-dependent phosphatases"/>
    <property type="match status" value="1"/>
</dbReference>
<organism evidence="7 8">
    <name type="scientific">Fervidobacterium nodosum (strain ATCC 35602 / DSM 5306 / Rt17-B1)</name>
    <dbReference type="NCBI Taxonomy" id="381764"/>
    <lineage>
        <taxon>Bacteria</taxon>
        <taxon>Thermotogati</taxon>
        <taxon>Thermotogota</taxon>
        <taxon>Thermotogae</taxon>
        <taxon>Thermotogales</taxon>
        <taxon>Fervidobacteriaceae</taxon>
        <taxon>Fervidobacterium</taxon>
    </lineage>
</organism>
<dbReference type="eggNOG" id="COG1409">
    <property type="taxonomic scope" value="Bacteria"/>
</dbReference>
<keyword evidence="3" id="KW-0408">Iron</keyword>
<dbReference type="InterPro" id="IPR015943">
    <property type="entry name" value="WD40/YVTN_repeat-like_dom_sf"/>
</dbReference>
<dbReference type="InterPro" id="IPR011047">
    <property type="entry name" value="Quinoprotein_ADH-like_sf"/>
</dbReference>
<dbReference type="RefSeq" id="WP_011994455.1">
    <property type="nucleotide sequence ID" value="NC_009718.1"/>
</dbReference>
<dbReference type="KEGG" id="fno:Fnod_1299"/>
<accession>A7HML3</accession>
<dbReference type="Pfam" id="PF00149">
    <property type="entry name" value="Metallophos"/>
    <property type="match status" value="1"/>
</dbReference>
<dbReference type="GO" id="GO:0016787">
    <property type="term" value="F:hydrolase activity"/>
    <property type="evidence" value="ECO:0007669"/>
    <property type="project" value="UniProtKB-KW"/>
</dbReference>
<dbReference type="PANTHER" id="PTHR42988">
    <property type="entry name" value="PHOSPHOHYDROLASE"/>
    <property type="match status" value="1"/>
</dbReference>
<dbReference type="InterPro" id="IPR029052">
    <property type="entry name" value="Metallo-depent_PP-like"/>
</dbReference>
<dbReference type="SMART" id="SM00564">
    <property type="entry name" value="PQQ"/>
    <property type="match status" value="6"/>
</dbReference>
<evidence type="ECO:0000256" key="4">
    <source>
        <dbReference type="ARBA" id="ARBA00025742"/>
    </source>
</evidence>
<dbReference type="InterPro" id="IPR050884">
    <property type="entry name" value="CNP_phosphodiesterase-III"/>
</dbReference>
<evidence type="ECO:0000259" key="6">
    <source>
        <dbReference type="Pfam" id="PF13360"/>
    </source>
</evidence>
<dbReference type="EMBL" id="CP000771">
    <property type="protein sequence ID" value="ABS61146.1"/>
    <property type="molecule type" value="Genomic_DNA"/>
</dbReference>
<dbReference type="Gene3D" id="3.60.21.10">
    <property type="match status" value="1"/>
</dbReference>
<reference evidence="7 8" key="1">
    <citation type="submission" date="2007-07" db="EMBL/GenBank/DDBJ databases">
        <title>Complete sequence of Fervidobacterium nodosum Rt17-B1.</title>
        <authorList>
            <consortium name="US DOE Joint Genome Institute"/>
            <person name="Copeland A."/>
            <person name="Lucas S."/>
            <person name="Lapidus A."/>
            <person name="Barry K."/>
            <person name="Glavina del Rio T."/>
            <person name="Dalin E."/>
            <person name="Tice H."/>
            <person name="Pitluck S."/>
            <person name="Saunders E."/>
            <person name="Brettin T."/>
            <person name="Bruce D."/>
            <person name="Detter J.C."/>
            <person name="Han C."/>
            <person name="Schmutz J."/>
            <person name="Larimer F."/>
            <person name="Land M."/>
            <person name="Hauser L."/>
            <person name="Kyrpides N."/>
            <person name="Mikhailova N."/>
            <person name="Nelson K."/>
            <person name="Gogarten J.P."/>
            <person name="Noll K."/>
            <person name="Richardson P."/>
        </authorList>
    </citation>
    <scope>NUCLEOTIDE SEQUENCE [LARGE SCALE GENOMIC DNA]</scope>
    <source>
        <strain evidence="8">ATCC 35602 / DSM 5306 / Rt17-B1</strain>
    </source>
</reference>
<dbReference type="InterPro" id="IPR004843">
    <property type="entry name" value="Calcineurin-like_PHP"/>
</dbReference>
<dbReference type="Pfam" id="PF13360">
    <property type="entry name" value="PQQ_2"/>
    <property type="match status" value="1"/>
</dbReference>
<dbReference type="AlphaFoldDB" id="A7HML3"/>
<evidence type="ECO:0000256" key="1">
    <source>
        <dbReference type="ARBA" id="ARBA00022723"/>
    </source>
</evidence>
<feature type="domain" description="Pyrrolo-quinoline quinone repeat" evidence="6">
    <location>
        <begin position="475"/>
        <end position="568"/>
    </location>
</feature>
<proteinExistence type="inferred from homology"/>
<keyword evidence="8" id="KW-1185">Reference proteome</keyword>
<dbReference type="PANTHER" id="PTHR42988:SF2">
    <property type="entry name" value="CYCLIC NUCLEOTIDE PHOSPHODIESTERASE CBUA0032-RELATED"/>
    <property type="match status" value="1"/>
</dbReference>
<dbReference type="InterPro" id="IPR018391">
    <property type="entry name" value="PQQ_b-propeller_rpt"/>
</dbReference>
<evidence type="ECO:0000256" key="3">
    <source>
        <dbReference type="ARBA" id="ARBA00023004"/>
    </source>
</evidence>
<dbReference type="Gene3D" id="2.130.10.10">
    <property type="entry name" value="YVTN repeat-like/Quinoprotein amine dehydrogenase"/>
    <property type="match status" value="1"/>
</dbReference>
<reference evidence="7 8" key="2">
    <citation type="journal article" date="2009" name="Proc. Natl. Acad. Sci. U.S.A.">
        <title>On the chimeric nature, thermophilic origin, and phylogenetic placement of the Thermotogales.</title>
        <authorList>
            <person name="Zhaxybayeva O."/>
            <person name="Swithers K.S."/>
            <person name="Lapierre P."/>
            <person name="Fournier G.P."/>
            <person name="Bickhart D.M."/>
            <person name="DeBoy R.T."/>
            <person name="Nelson K.E."/>
            <person name="Nesbo C.L."/>
            <person name="Doolittle W.F."/>
            <person name="Gogarten J.P."/>
            <person name="Noll K.M."/>
        </authorList>
    </citation>
    <scope>NUCLEOTIDE SEQUENCE [LARGE SCALE GENOMIC DNA]</scope>
    <source>
        <strain evidence="8">ATCC 35602 / DSM 5306 / Rt17-B1</strain>
    </source>
</reference>
<dbReference type="HOGENOM" id="CLU_030401_0_0_0"/>
<sequence>MKGLVKPILIVLFVFYIALSLLSFGKENYVAVISDLHHPYFKNTINSVIEKLVQLKPLYVFMLGDLTEMGKEEEFDDLSKILSVFSNNGINYNILLGNHDTRWSDKVRKTKNIDNALYENFRVDIGEISFIGIDTSMYFQHLGHIGEKQLEWIKTQLEDCKKQGKLAILLSHHPFGGPINYTDDGWKLMDIIKNYNVPIILYGHTHKYDYFGMYNGAYIQTVGATREGWITLISWDNDNLYLSKTNPKQCGKEEIVKIIPKKKEFREKSKNVQTKELKSVNSKYFEEIVSIRFENSIFSQVLANDGVFYAIDYSGNIKAINSNGQILWKNAIQNPVVANIEYYDGIIFIGDLYGNLYLINSKNGRVQRILNFDGPIFSIKVGKVSIAIGVGKTIHILDLKEFKRLATYNLNGVIQREARYYQGKFFQTSWGNGLFIIDEDGKLFAKIPTGSGYYTPGGIVPLVFENLLIVTTPSGVVQAYDWKNKTILWTTSGLKTGYSDVVKSDPNFVTTSIDGLVYSLDINSGKVIWKTSVGSPIYNISPLILSDGKIIVGTNNGEIVLISKDGKILEKVFVHNSYLINKILYSNGKILLSFTDGLVKILKIKE</sequence>
<dbReference type="eggNOG" id="COG1520">
    <property type="taxonomic scope" value="Bacteria"/>
</dbReference>
<name>A7HML3_FERNB</name>
<dbReference type="InterPro" id="IPR002372">
    <property type="entry name" value="PQQ_rpt_dom"/>
</dbReference>
<feature type="domain" description="Calcineurin-like phosphoesterase" evidence="5">
    <location>
        <begin position="30"/>
        <end position="208"/>
    </location>
</feature>
<evidence type="ECO:0000256" key="2">
    <source>
        <dbReference type="ARBA" id="ARBA00022801"/>
    </source>
</evidence>
<evidence type="ECO:0000313" key="7">
    <source>
        <dbReference type="EMBL" id="ABS61146.1"/>
    </source>
</evidence>
<dbReference type="SUPFAM" id="SSF50998">
    <property type="entry name" value="Quinoprotein alcohol dehydrogenase-like"/>
    <property type="match status" value="1"/>
</dbReference>
<dbReference type="Proteomes" id="UP000002415">
    <property type="component" value="Chromosome"/>
</dbReference>
<keyword evidence="1" id="KW-0479">Metal-binding</keyword>
<dbReference type="GO" id="GO:0046872">
    <property type="term" value="F:metal ion binding"/>
    <property type="evidence" value="ECO:0007669"/>
    <property type="project" value="UniProtKB-KW"/>
</dbReference>
<gene>
    <name evidence="7" type="ordered locus">Fnod_1299</name>
</gene>
<dbReference type="STRING" id="381764.Fnod_1299"/>
<comment type="similarity">
    <text evidence="4">Belongs to the cyclic nucleotide phosphodiesterase class-III family.</text>
</comment>
<keyword evidence="2" id="KW-0378">Hydrolase</keyword>
<dbReference type="OrthoDB" id="41840at2"/>
<evidence type="ECO:0000313" key="8">
    <source>
        <dbReference type="Proteomes" id="UP000002415"/>
    </source>
</evidence>
<protein>
    <submittedName>
        <fullName evidence="7">Metallophosphoesterase</fullName>
    </submittedName>
</protein>
<evidence type="ECO:0000259" key="5">
    <source>
        <dbReference type="Pfam" id="PF00149"/>
    </source>
</evidence>